<dbReference type="InterPro" id="IPR029058">
    <property type="entry name" value="AB_hydrolase_fold"/>
</dbReference>
<dbReference type="Pfam" id="PF01674">
    <property type="entry name" value="Lipase_2"/>
    <property type="match status" value="1"/>
</dbReference>
<dbReference type="PANTHER" id="PTHR32015">
    <property type="entry name" value="FASTING INDUCED LIPASE"/>
    <property type="match status" value="1"/>
</dbReference>
<dbReference type="SUPFAM" id="SSF53474">
    <property type="entry name" value="alpha/beta-Hydrolases"/>
    <property type="match status" value="1"/>
</dbReference>
<dbReference type="Gene3D" id="3.40.50.1820">
    <property type="entry name" value="alpha/beta hydrolase"/>
    <property type="match status" value="1"/>
</dbReference>
<dbReference type="GO" id="GO:0016298">
    <property type="term" value="F:lipase activity"/>
    <property type="evidence" value="ECO:0000318"/>
    <property type="project" value="GO_Central"/>
</dbReference>
<accession>A0A8R1Y7L3</accession>
<dbReference type="EnsemblMetazoa" id="PPA07185.1">
    <property type="protein sequence ID" value="PPA07185.1"/>
    <property type="gene ID" value="WBGene00096739"/>
</dbReference>
<protein>
    <submittedName>
        <fullName evidence="1">Lipase</fullName>
    </submittedName>
</protein>
<dbReference type="InterPro" id="IPR002918">
    <property type="entry name" value="Lipase_EstA/Esterase_EstB"/>
</dbReference>
<dbReference type="GO" id="GO:0016042">
    <property type="term" value="P:lipid catabolic process"/>
    <property type="evidence" value="ECO:0000318"/>
    <property type="project" value="GO_Central"/>
</dbReference>
<reference evidence="1" key="2">
    <citation type="submission" date="2022-06" db="UniProtKB">
        <authorList>
            <consortium name="EnsemblMetazoa"/>
        </authorList>
    </citation>
    <scope>IDENTIFICATION</scope>
    <source>
        <strain evidence="1">PS312</strain>
    </source>
</reference>
<dbReference type="FunFam" id="3.40.50.1820:FF:000191">
    <property type="entry name" value="LIPaSe related"/>
    <property type="match status" value="1"/>
</dbReference>
<evidence type="ECO:0000313" key="2">
    <source>
        <dbReference type="Proteomes" id="UP000005239"/>
    </source>
</evidence>
<dbReference type="OrthoDB" id="5786192at2759"/>
<accession>A0A454XXN6</accession>
<organism evidence="1 2">
    <name type="scientific">Pristionchus pacificus</name>
    <name type="common">Parasitic nematode worm</name>
    <dbReference type="NCBI Taxonomy" id="54126"/>
    <lineage>
        <taxon>Eukaryota</taxon>
        <taxon>Metazoa</taxon>
        <taxon>Ecdysozoa</taxon>
        <taxon>Nematoda</taxon>
        <taxon>Chromadorea</taxon>
        <taxon>Rhabditida</taxon>
        <taxon>Rhabditina</taxon>
        <taxon>Diplogasteromorpha</taxon>
        <taxon>Diplogasteroidea</taxon>
        <taxon>Neodiplogasteridae</taxon>
        <taxon>Pristionchus</taxon>
    </lineage>
</organism>
<reference evidence="2" key="1">
    <citation type="journal article" date="2008" name="Nat. Genet.">
        <title>The Pristionchus pacificus genome provides a unique perspective on nematode lifestyle and parasitism.</title>
        <authorList>
            <person name="Dieterich C."/>
            <person name="Clifton S.W."/>
            <person name="Schuster L.N."/>
            <person name="Chinwalla A."/>
            <person name="Delehaunty K."/>
            <person name="Dinkelacker I."/>
            <person name="Fulton L."/>
            <person name="Fulton R."/>
            <person name="Godfrey J."/>
            <person name="Minx P."/>
            <person name="Mitreva M."/>
            <person name="Roeseler W."/>
            <person name="Tian H."/>
            <person name="Witte H."/>
            <person name="Yang S.P."/>
            <person name="Wilson R.K."/>
            <person name="Sommer R.J."/>
        </authorList>
    </citation>
    <scope>NUCLEOTIDE SEQUENCE [LARGE SCALE GENOMIC DNA]</scope>
    <source>
        <strain evidence="2">PS312</strain>
    </source>
</reference>
<keyword evidence="2" id="KW-1185">Reference proteome</keyword>
<gene>
    <name evidence="1" type="primary">WBGene00096739</name>
</gene>
<evidence type="ECO:0000313" key="1">
    <source>
        <dbReference type="EnsemblMetazoa" id="PPA07185.1"/>
    </source>
</evidence>
<dbReference type="Proteomes" id="UP000005239">
    <property type="component" value="Unassembled WGS sequence"/>
</dbReference>
<name>A0A454XXN6_PRIPA</name>
<dbReference type="PANTHER" id="PTHR32015:SF9">
    <property type="entry name" value="LIPASE RELATED-RELATED"/>
    <property type="match status" value="1"/>
</dbReference>
<proteinExistence type="predicted"/>
<dbReference type="AlphaFoldDB" id="A0A454XXN6"/>
<sequence>MTGKLLVLSALVAAAGATTSHGPFTEDFVKFLEKNPERNEYTLSAYKEYGTSGTFGGRATKDSKIAQQPVVFVHGNSDSALHHSAMASGWTKSVEHFKAHQYSGAELYGLTYGGRDINHSLQSSITCRNLLGLRRFIEAVLEYTQAEKIDIIAHSMGVTLARKAIKGGTMHLAGESCNLGGPISDKVDALVAISGANYGMCMCLMAGLSETPACGQAGYAPGACGNKNATMTACLEAEATCDGEADHASVLRAVNAVVDEDDNEDDDDEKEAAFVASIWSNDDLILGKDNLVWGRKTSHVAGSDLTHGYAGLDHFQSKDDTVRDQLALVSKHSLHGGRAKRHH</sequence>